<dbReference type="Gene3D" id="3.40.50.720">
    <property type="entry name" value="NAD(P)-binding Rossmann-like Domain"/>
    <property type="match status" value="2"/>
</dbReference>
<feature type="transmembrane region" description="Helical" evidence="3">
    <location>
        <begin position="21"/>
        <end position="43"/>
    </location>
</feature>
<feature type="transmembrane region" description="Helical" evidence="3">
    <location>
        <begin position="92"/>
        <end position="109"/>
    </location>
</feature>
<proteinExistence type="inferred from homology"/>
<dbReference type="KEGG" id="aram:KAR29_11420"/>
<evidence type="ECO:0000256" key="2">
    <source>
        <dbReference type="SAM" id="MobiDB-lite"/>
    </source>
</evidence>
<dbReference type="PANTHER" id="PTHR43318:SF1">
    <property type="entry name" value="POLYSACCHARIDE BIOSYNTHESIS PROTEIN EPSC-RELATED"/>
    <property type="match status" value="1"/>
</dbReference>
<dbReference type="RefSeq" id="WP_274374985.1">
    <property type="nucleotide sequence ID" value="NZ_CP072943.1"/>
</dbReference>
<dbReference type="EMBL" id="CP072943">
    <property type="protein sequence ID" value="QTX33810.1"/>
    <property type="molecule type" value="Genomic_DNA"/>
</dbReference>
<dbReference type="Pfam" id="PF02719">
    <property type="entry name" value="Polysacc_synt_2"/>
    <property type="match status" value="1"/>
</dbReference>
<reference evidence="6" key="1">
    <citation type="submission" date="2021-04" db="EMBL/GenBank/DDBJ databases">
        <title>A novel Synergistetes isolate from a pyrite-forming mixed culture.</title>
        <authorList>
            <person name="Bunk B."/>
            <person name="Sproer C."/>
            <person name="Spring S."/>
            <person name="Pester M."/>
        </authorList>
    </citation>
    <scope>NUCLEOTIDE SEQUENCE [LARGE SCALE GENOMIC DNA]</scope>
    <source>
        <strain evidence="6">J.5.4.2-T.3.5.2</strain>
    </source>
</reference>
<feature type="transmembrane region" description="Helical" evidence="3">
    <location>
        <begin position="49"/>
        <end position="71"/>
    </location>
</feature>
<feature type="region of interest" description="Disordered" evidence="2">
    <location>
        <begin position="614"/>
        <end position="638"/>
    </location>
</feature>
<evidence type="ECO:0000259" key="4">
    <source>
        <dbReference type="Pfam" id="PF02719"/>
    </source>
</evidence>
<sequence>MRFHQRLMHLWRALGARSGSVALVDGVALLLASYLALALRFTFRLPHESLGAFQALIFLFVPLVMGALVLSGQYRVYWLQASIEECYRLARFYFAGSVAAIVVVALAGIPVPRSSFAVAIFLGLSFIAGSRLLWRLIRLENSRCGERVRQTFIIGAGEAGSLLARDLLRSGSALRPVAFFDDDGRKQGKIIATLPVLGPIADLPREAERLGVDDVVIAMPSLPGTRIREILDLLRSRHFQVRVIPAMQDLAGGRVSVSALRKVNLEDLLRREPIHLDNGRIRSVVEGRTVLVTGAGGSIGSEICRQILAYGPKKLLLLGHGEHSIYTLLEELRDGGVAVPVVPLIADVADSASMGRIFAAWGPEVVFHAAAHKHVPLMECNAAEALRVNVFGTATVARLAGEFRVTRMVMISTDKAVNPTSVMGATKRLAEMVLEETQESFPETAYMAVRFGNVLGSRGSVIPKFERQIERGGPVTVTDPEMRRYFMLIPEAVSLVLQASALGRGGELFVLDMGEPVRIVELAEMLIRLHGREPYRDVEIAFSGIRPGEKLFEELFYDVAKVSRTAHDKIFLARLDLQKGNALRAQIAAALREGIDDDGARRLLARFVPTFKGPQSPIPFPPREREEALPQAIEGGGS</sequence>
<comment type="similarity">
    <text evidence="1">Belongs to the polysaccharide synthase family.</text>
</comment>
<organism evidence="5 6">
    <name type="scientific">Aminithiophilus ramosus</name>
    <dbReference type="NCBI Taxonomy" id="3029084"/>
    <lineage>
        <taxon>Bacteria</taxon>
        <taxon>Thermotogati</taxon>
        <taxon>Synergistota</taxon>
        <taxon>Synergistia</taxon>
        <taxon>Synergistales</taxon>
        <taxon>Aminithiophilaceae</taxon>
        <taxon>Aminithiophilus</taxon>
    </lineage>
</organism>
<keyword evidence="6" id="KW-1185">Reference proteome</keyword>
<dbReference type="SUPFAM" id="SSF51735">
    <property type="entry name" value="NAD(P)-binding Rossmann-fold domains"/>
    <property type="match status" value="2"/>
</dbReference>
<dbReference type="PANTHER" id="PTHR43318">
    <property type="entry name" value="UDP-N-ACETYLGLUCOSAMINE 4,6-DEHYDRATASE"/>
    <property type="match status" value="1"/>
</dbReference>
<dbReference type="Pfam" id="PF13727">
    <property type="entry name" value="CoA_binding_3"/>
    <property type="match status" value="1"/>
</dbReference>
<dbReference type="InterPro" id="IPR003869">
    <property type="entry name" value="Polysac_CapD-like"/>
</dbReference>
<gene>
    <name evidence="5" type="ORF">KAR29_11420</name>
</gene>
<dbReference type="InterPro" id="IPR051203">
    <property type="entry name" value="Polysaccharide_Synthase-Rel"/>
</dbReference>
<evidence type="ECO:0000313" key="5">
    <source>
        <dbReference type="EMBL" id="QTX33810.1"/>
    </source>
</evidence>
<evidence type="ECO:0000256" key="3">
    <source>
        <dbReference type="SAM" id="Phobius"/>
    </source>
</evidence>
<evidence type="ECO:0000313" key="6">
    <source>
        <dbReference type="Proteomes" id="UP000671879"/>
    </source>
</evidence>
<feature type="domain" description="Polysaccharide biosynthesis protein CapD-like" evidence="4">
    <location>
        <begin position="290"/>
        <end position="573"/>
    </location>
</feature>
<name>A0A9Q7ABJ5_9BACT</name>
<keyword evidence="3" id="KW-0812">Transmembrane</keyword>
<accession>A0A9Q7ABJ5</accession>
<dbReference type="InterPro" id="IPR036291">
    <property type="entry name" value="NAD(P)-bd_dom_sf"/>
</dbReference>
<protein>
    <submittedName>
        <fullName evidence="5">Polysaccharide biosynthesis protein</fullName>
    </submittedName>
</protein>
<dbReference type="AlphaFoldDB" id="A0A9Q7ABJ5"/>
<keyword evidence="3" id="KW-1133">Transmembrane helix</keyword>
<dbReference type="CDD" id="cd05237">
    <property type="entry name" value="UDP_invert_4-6DH_SDR_e"/>
    <property type="match status" value="1"/>
</dbReference>
<dbReference type="Proteomes" id="UP000671879">
    <property type="component" value="Chromosome"/>
</dbReference>
<evidence type="ECO:0000256" key="1">
    <source>
        <dbReference type="ARBA" id="ARBA00007430"/>
    </source>
</evidence>
<keyword evidence="3" id="KW-0472">Membrane</keyword>